<keyword evidence="5" id="KW-0597">Phosphoprotein</keyword>
<keyword evidence="7" id="KW-0547">Nucleotide-binding</keyword>
<dbReference type="SUPFAM" id="SSF55874">
    <property type="entry name" value="ATPase domain of HSP90 chaperone/DNA topoisomerase II/histidine kinase"/>
    <property type="match status" value="1"/>
</dbReference>
<proteinExistence type="predicted"/>
<dbReference type="InterPro" id="IPR036890">
    <property type="entry name" value="HATPase_C_sf"/>
</dbReference>
<dbReference type="Pfam" id="PF00512">
    <property type="entry name" value="HisKA"/>
    <property type="match status" value="1"/>
</dbReference>
<gene>
    <name evidence="12" type="ORF">BXT84_15480</name>
</gene>
<dbReference type="Proteomes" id="UP000325292">
    <property type="component" value="Chromosome"/>
</dbReference>
<evidence type="ECO:0000256" key="2">
    <source>
        <dbReference type="ARBA" id="ARBA00004651"/>
    </source>
</evidence>
<dbReference type="InterPro" id="IPR003594">
    <property type="entry name" value="HATPase_dom"/>
</dbReference>
<sequence length="532" mass="58910">MDGFQHEASWADKAFAFIADLQQHLMTHADVVRTKEQGAQWILEQVASSYKARALTLWLTHGPGEWTLAAATGIDIKSHQRLFGSQGSQQHLEVVRKTGQPLIVADLSSHSSLPFRAWSQLSGVRSIASFPLFGIQNHVMGVLTVMWEEAPVEDQAFFTRWTNVGRTLSLGWQWADLWQGTTQGEVVSRAVIRMTGVATVHLYQGKVVCYNHQFAELFGLTPDAGEVDLSRVIQAMRPRFSSPGDFLKTVRHITDNREMWVDEILELKGVPAHYLRWLSRPVYGAGAYQGRVAVFMDVTAQVMAERHHESFLSLAAHEFRTPVTIIQGVSELMQALPGAEAPEVAESARIIWRESMRLGRTIREIWGAAEAERDVSAEGKEPLDFAAMARAEVEIAQRMWPERTWIYHGPETLRAQLNYEMLVTVLQALLGNAGRFSPAGEAIEVDVTVAHDTVTLSVMDRGPGVDEAVKQDIFMRIPDPLRRPASGGMGLGLYLTGMFVAKMGGNVAYVPRPGGGSVFSVTLPLDISAKTL</sequence>
<evidence type="ECO:0000256" key="8">
    <source>
        <dbReference type="ARBA" id="ARBA00022777"/>
    </source>
</evidence>
<dbReference type="InterPro" id="IPR050980">
    <property type="entry name" value="2C_sensor_his_kinase"/>
</dbReference>
<keyword evidence="13" id="KW-1185">Reference proteome</keyword>
<evidence type="ECO:0000256" key="10">
    <source>
        <dbReference type="ARBA" id="ARBA00023012"/>
    </source>
</evidence>
<dbReference type="InterPro" id="IPR005467">
    <property type="entry name" value="His_kinase_dom"/>
</dbReference>
<keyword evidence="9" id="KW-0067">ATP-binding</keyword>
<keyword evidence="4" id="KW-1003">Cell membrane</keyword>
<feature type="domain" description="Histidine kinase" evidence="11">
    <location>
        <begin position="314"/>
        <end position="527"/>
    </location>
</feature>
<dbReference type="Gene3D" id="1.10.287.130">
    <property type="match status" value="1"/>
</dbReference>
<keyword evidence="4" id="KW-0472">Membrane</keyword>
<evidence type="ECO:0000313" key="12">
    <source>
        <dbReference type="EMBL" id="AUW95186.1"/>
    </source>
</evidence>
<dbReference type="InterPro" id="IPR003661">
    <property type="entry name" value="HisK_dim/P_dom"/>
</dbReference>
<dbReference type="PANTHER" id="PTHR44936">
    <property type="entry name" value="SENSOR PROTEIN CREC"/>
    <property type="match status" value="1"/>
</dbReference>
<keyword evidence="8" id="KW-0418">Kinase</keyword>
<comment type="catalytic activity">
    <reaction evidence="1">
        <text>ATP + protein L-histidine = ADP + protein N-phospho-L-histidine.</text>
        <dbReference type="EC" id="2.7.13.3"/>
    </reaction>
</comment>
<organism evidence="12 13">
    <name type="scientific">Sulfobacillus thermotolerans</name>
    <dbReference type="NCBI Taxonomy" id="338644"/>
    <lineage>
        <taxon>Bacteria</taxon>
        <taxon>Bacillati</taxon>
        <taxon>Bacillota</taxon>
        <taxon>Clostridia</taxon>
        <taxon>Eubacteriales</taxon>
        <taxon>Clostridiales Family XVII. Incertae Sedis</taxon>
        <taxon>Sulfobacillus</taxon>
    </lineage>
</organism>
<evidence type="ECO:0000256" key="4">
    <source>
        <dbReference type="ARBA" id="ARBA00022475"/>
    </source>
</evidence>
<dbReference type="Gene3D" id="3.30.450.20">
    <property type="entry name" value="PAS domain"/>
    <property type="match status" value="1"/>
</dbReference>
<evidence type="ECO:0000256" key="3">
    <source>
        <dbReference type="ARBA" id="ARBA00012438"/>
    </source>
</evidence>
<dbReference type="InterPro" id="IPR003018">
    <property type="entry name" value="GAF"/>
</dbReference>
<protein>
    <recommendedName>
        <fullName evidence="3">histidine kinase</fullName>
        <ecNumber evidence="3">2.7.13.3</ecNumber>
    </recommendedName>
</protein>
<keyword evidence="6" id="KW-0808">Transferase</keyword>
<evidence type="ECO:0000256" key="5">
    <source>
        <dbReference type="ARBA" id="ARBA00022553"/>
    </source>
</evidence>
<dbReference type="SUPFAM" id="SSF47384">
    <property type="entry name" value="Homodimeric domain of signal transducing histidine kinase"/>
    <property type="match status" value="1"/>
</dbReference>
<dbReference type="CDD" id="cd00082">
    <property type="entry name" value="HisKA"/>
    <property type="match status" value="1"/>
</dbReference>
<reference evidence="12 13" key="1">
    <citation type="journal article" date="2019" name="Sci. Rep.">
        <title>Sulfobacillus thermotolerans: new insights into resistance and metabolic capacities of acidophilic chemolithotrophs.</title>
        <authorList>
            <person name="Panyushkina A.E."/>
            <person name="Babenko V.V."/>
            <person name="Nikitina A.S."/>
            <person name="Selezneva O.V."/>
            <person name="Tsaplina I.A."/>
            <person name="Letarova M.A."/>
            <person name="Kostryukova E.S."/>
            <person name="Letarov A.V."/>
        </authorList>
    </citation>
    <scope>NUCLEOTIDE SEQUENCE [LARGE SCALE GENOMIC DNA]</scope>
    <source>
        <strain evidence="12 13">Kr1</strain>
    </source>
</reference>
<dbReference type="PANTHER" id="PTHR44936:SF10">
    <property type="entry name" value="SENSOR PROTEIN RSTB"/>
    <property type="match status" value="1"/>
</dbReference>
<dbReference type="Pfam" id="PF02518">
    <property type="entry name" value="HATPase_c"/>
    <property type="match status" value="1"/>
</dbReference>
<dbReference type="SMART" id="SM00387">
    <property type="entry name" value="HATPase_c"/>
    <property type="match status" value="1"/>
</dbReference>
<evidence type="ECO:0000313" key="13">
    <source>
        <dbReference type="Proteomes" id="UP000325292"/>
    </source>
</evidence>
<evidence type="ECO:0000256" key="7">
    <source>
        <dbReference type="ARBA" id="ARBA00022741"/>
    </source>
</evidence>
<evidence type="ECO:0000256" key="6">
    <source>
        <dbReference type="ARBA" id="ARBA00022679"/>
    </source>
</evidence>
<keyword evidence="10" id="KW-0902">Two-component regulatory system</keyword>
<evidence type="ECO:0000259" key="11">
    <source>
        <dbReference type="PROSITE" id="PS50109"/>
    </source>
</evidence>
<dbReference type="PROSITE" id="PS50109">
    <property type="entry name" value="HIS_KIN"/>
    <property type="match status" value="1"/>
</dbReference>
<dbReference type="InterPro" id="IPR004358">
    <property type="entry name" value="Sig_transdc_His_kin-like_C"/>
</dbReference>
<dbReference type="Gene3D" id="3.30.450.40">
    <property type="match status" value="1"/>
</dbReference>
<evidence type="ECO:0000256" key="1">
    <source>
        <dbReference type="ARBA" id="ARBA00000085"/>
    </source>
</evidence>
<dbReference type="EC" id="2.7.13.3" evidence="3"/>
<dbReference type="EMBL" id="CP019454">
    <property type="protein sequence ID" value="AUW95186.1"/>
    <property type="molecule type" value="Genomic_DNA"/>
</dbReference>
<dbReference type="InterPro" id="IPR029016">
    <property type="entry name" value="GAF-like_dom_sf"/>
</dbReference>
<name>A0ABM6RV44_9FIRM</name>
<evidence type="ECO:0000256" key="9">
    <source>
        <dbReference type="ARBA" id="ARBA00022840"/>
    </source>
</evidence>
<comment type="subcellular location">
    <subcellularLocation>
        <location evidence="2">Cell membrane</location>
        <topology evidence="2">Multi-pass membrane protein</topology>
    </subcellularLocation>
</comment>
<dbReference type="SUPFAM" id="SSF55781">
    <property type="entry name" value="GAF domain-like"/>
    <property type="match status" value="1"/>
</dbReference>
<accession>A0ABM6RV44</accession>
<dbReference type="InterPro" id="IPR036097">
    <property type="entry name" value="HisK_dim/P_sf"/>
</dbReference>
<dbReference type="Pfam" id="PF01590">
    <property type="entry name" value="GAF"/>
    <property type="match status" value="1"/>
</dbReference>
<dbReference type="SMART" id="SM00388">
    <property type="entry name" value="HisKA"/>
    <property type="match status" value="1"/>
</dbReference>
<dbReference type="Gene3D" id="3.30.565.10">
    <property type="entry name" value="Histidine kinase-like ATPase, C-terminal domain"/>
    <property type="match status" value="1"/>
</dbReference>
<dbReference type="PRINTS" id="PR00344">
    <property type="entry name" value="BCTRLSENSOR"/>
</dbReference>